<dbReference type="PANTHER" id="PTHR12001:SF72">
    <property type="entry name" value="THIJ_PFPI FAMILY PROTEIN (AFU_ORTHOLOGUE AFUA_3G01210)-RELATED"/>
    <property type="match status" value="1"/>
</dbReference>
<organism evidence="5 6">
    <name type="scientific">Pyricularia grisea</name>
    <name type="common">Crabgrass-specific blast fungus</name>
    <name type="synonym">Magnaporthe grisea</name>
    <dbReference type="NCBI Taxonomy" id="148305"/>
    <lineage>
        <taxon>Eukaryota</taxon>
        <taxon>Fungi</taxon>
        <taxon>Dikarya</taxon>
        <taxon>Ascomycota</taxon>
        <taxon>Pezizomycotina</taxon>
        <taxon>Sordariomycetes</taxon>
        <taxon>Sordariomycetidae</taxon>
        <taxon>Magnaporthales</taxon>
        <taxon>Pyriculariaceae</taxon>
        <taxon>Pyricularia</taxon>
    </lineage>
</organism>
<evidence type="ECO:0000313" key="5">
    <source>
        <dbReference type="Proteomes" id="UP000515153"/>
    </source>
</evidence>
<feature type="non-terminal residue" evidence="6">
    <location>
        <position position="1"/>
    </location>
</feature>
<protein>
    <submittedName>
        <fullName evidence="6">Uncharacterized protein</fullName>
    </submittedName>
</protein>
<dbReference type="KEGG" id="pgri:PgNI_12057"/>
<dbReference type="GO" id="GO:0008299">
    <property type="term" value="P:isoprenoid biosynthetic process"/>
    <property type="evidence" value="ECO:0007669"/>
    <property type="project" value="InterPro"/>
</dbReference>
<dbReference type="AlphaFoldDB" id="A0A6P8AQH7"/>
<evidence type="ECO:0000256" key="2">
    <source>
        <dbReference type="ARBA" id="ARBA00022723"/>
    </source>
</evidence>
<keyword evidence="1 4" id="KW-0808">Transferase</keyword>
<dbReference type="GO" id="GO:0046872">
    <property type="term" value="F:metal ion binding"/>
    <property type="evidence" value="ECO:0007669"/>
    <property type="project" value="UniProtKB-KW"/>
</dbReference>
<gene>
    <name evidence="6" type="ORF">PgNI_12057</name>
</gene>
<dbReference type="InterPro" id="IPR033749">
    <property type="entry name" value="Polyprenyl_synt_CS"/>
</dbReference>
<keyword evidence="5" id="KW-1185">Reference proteome</keyword>
<evidence type="ECO:0000256" key="4">
    <source>
        <dbReference type="RuleBase" id="RU004466"/>
    </source>
</evidence>
<evidence type="ECO:0000313" key="6">
    <source>
        <dbReference type="RefSeq" id="XP_030977152.1"/>
    </source>
</evidence>
<dbReference type="SUPFAM" id="SSF48576">
    <property type="entry name" value="Terpenoid synthases"/>
    <property type="match status" value="1"/>
</dbReference>
<proteinExistence type="inferred from homology"/>
<reference evidence="6" key="1">
    <citation type="journal article" date="2019" name="Mol. Biol. Evol.">
        <title>Blast fungal genomes show frequent chromosomal changes, gene gains and losses, and effector gene turnover.</title>
        <authorList>
            <person name="Gomez Luciano L.B."/>
            <person name="Jason Tsai I."/>
            <person name="Chuma I."/>
            <person name="Tosa Y."/>
            <person name="Chen Y.H."/>
            <person name="Li J.Y."/>
            <person name="Li M.Y."/>
            <person name="Jade Lu M.Y."/>
            <person name="Nakayashiki H."/>
            <person name="Li W.H."/>
        </authorList>
    </citation>
    <scope>NUCLEOTIDE SEQUENCE</scope>
    <source>
        <strain evidence="6">NI907</strain>
    </source>
</reference>
<reference evidence="6" key="2">
    <citation type="submission" date="2019-10" db="EMBL/GenBank/DDBJ databases">
        <authorList>
            <consortium name="NCBI Genome Project"/>
        </authorList>
    </citation>
    <scope>NUCLEOTIDE SEQUENCE</scope>
    <source>
        <strain evidence="6">NI907</strain>
    </source>
</reference>
<comment type="similarity">
    <text evidence="4">Belongs to the FPP/GGPP synthase family.</text>
</comment>
<dbReference type="GO" id="GO:0046165">
    <property type="term" value="P:alcohol biosynthetic process"/>
    <property type="evidence" value="ECO:0007669"/>
    <property type="project" value="UniProtKB-ARBA"/>
</dbReference>
<dbReference type="InterPro" id="IPR000092">
    <property type="entry name" value="Polyprenyl_synt"/>
</dbReference>
<dbReference type="SFLD" id="SFLDS00005">
    <property type="entry name" value="Isoprenoid_Synthase_Type_I"/>
    <property type="match status" value="1"/>
</dbReference>
<dbReference type="GO" id="GO:0004659">
    <property type="term" value="F:prenyltransferase activity"/>
    <property type="evidence" value="ECO:0007669"/>
    <property type="project" value="InterPro"/>
</dbReference>
<keyword evidence="2" id="KW-0479">Metal-binding</keyword>
<reference evidence="6" key="3">
    <citation type="submission" date="2025-08" db="UniProtKB">
        <authorList>
            <consortium name="RefSeq"/>
        </authorList>
    </citation>
    <scope>IDENTIFICATION</scope>
    <source>
        <strain evidence="6">NI907</strain>
    </source>
</reference>
<keyword evidence="3" id="KW-0460">Magnesium</keyword>
<dbReference type="Pfam" id="PF00348">
    <property type="entry name" value="polyprenyl_synt"/>
    <property type="match status" value="1"/>
</dbReference>
<sequence>FIFLTAATEAPKPLLEAIDCSQSLKADVIPSLCHTSNGTHIKKTDYLNGSERKADVIQALVNVNVLSPTLEPVTAPFEYICSLKSKYVREKLICALQPWVPIAHPDLEFVMSLVADIHNTSLMLDDIQDSSALRRSSPATHTVFGIPQTINSAVYQTVHTIQRASDKGNPQLVQVVTEGMKELLVGQGLDLAWTSEVAVPSLEKYLQMIDRKTGALFIMVIRLMEAFLPASAPKAPLQKLMLLLGRYFQIRDDYVNLASTQYNDARGFCTDLDEGKCSFIILHAMNNAKPHARYLLKNLLLQTSRAGCAGERHKELMFSILKEAGSLEHTAEMLGEIEKSLCAEVENIERTTGVKNQVLMELFNALRA</sequence>
<dbReference type="Gene3D" id="1.10.600.10">
    <property type="entry name" value="Farnesyl Diphosphate Synthase"/>
    <property type="match status" value="1"/>
</dbReference>
<dbReference type="PROSITE" id="PS00444">
    <property type="entry name" value="POLYPRENYL_SYNTHASE_2"/>
    <property type="match status" value="1"/>
</dbReference>
<name>A0A6P8AQH7_PYRGI</name>
<evidence type="ECO:0000256" key="3">
    <source>
        <dbReference type="ARBA" id="ARBA00022842"/>
    </source>
</evidence>
<dbReference type="PANTHER" id="PTHR12001">
    <property type="entry name" value="GERANYLGERANYL PYROPHOSPHATE SYNTHASE"/>
    <property type="match status" value="1"/>
</dbReference>
<dbReference type="GO" id="GO:0043386">
    <property type="term" value="P:mycotoxin biosynthetic process"/>
    <property type="evidence" value="ECO:0007669"/>
    <property type="project" value="UniProtKB-ARBA"/>
</dbReference>
<dbReference type="RefSeq" id="XP_030977152.1">
    <property type="nucleotide sequence ID" value="XM_031132014.1"/>
</dbReference>
<dbReference type="GeneID" id="41966919"/>
<dbReference type="InterPro" id="IPR008949">
    <property type="entry name" value="Isoprenoid_synthase_dom_sf"/>
</dbReference>
<accession>A0A6P8AQH7</accession>
<dbReference type="Proteomes" id="UP000515153">
    <property type="component" value="Unplaced"/>
</dbReference>
<evidence type="ECO:0000256" key="1">
    <source>
        <dbReference type="ARBA" id="ARBA00022679"/>
    </source>
</evidence>